<feature type="binding site" evidence="13">
    <location>
        <begin position="99"/>
        <end position="100"/>
    </location>
    <ligand>
        <name>GTP</name>
        <dbReference type="ChEBI" id="CHEBI:37565"/>
    </ligand>
</feature>
<keyword evidence="8 12" id="KW-0547">Nucleotide-binding</keyword>
<evidence type="ECO:0000313" key="18">
    <source>
        <dbReference type="Proteomes" id="UP001309876"/>
    </source>
</evidence>
<proteinExistence type="inferred from homology"/>
<evidence type="ECO:0000256" key="13">
    <source>
        <dbReference type="PIRSR" id="PIRSR028980-1"/>
    </source>
</evidence>
<feature type="domain" description="tRNAHis guanylyltransferase catalytic" evidence="15">
    <location>
        <begin position="8"/>
        <end position="46"/>
    </location>
</feature>
<evidence type="ECO:0000256" key="11">
    <source>
        <dbReference type="ARBA" id="ARBA00032480"/>
    </source>
</evidence>
<dbReference type="AlphaFoldDB" id="A0AAN7SZI5"/>
<dbReference type="Pfam" id="PF04446">
    <property type="entry name" value="Thg1"/>
    <property type="match status" value="2"/>
</dbReference>
<dbReference type="GO" id="GO:0000287">
    <property type="term" value="F:magnesium ion binding"/>
    <property type="evidence" value="ECO:0007669"/>
    <property type="project" value="UniProtKB-UniRule"/>
</dbReference>
<accession>A0AAN7SZI5</accession>
<feature type="binding site" evidence="14">
    <location>
        <position position="31"/>
    </location>
    <ligand>
        <name>Mg(2+)</name>
        <dbReference type="ChEBI" id="CHEBI:18420"/>
        <label>1</label>
        <note>catalytic</note>
    </ligand>
</feature>
<feature type="binding site" evidence="14">
    <location>
        <position position="100"/>
    </location>
    <ligand>
        <name>Mg(2+)</name>
        <dbReference type="ChEBI" id="CHEBI:18420"/>
        <label>2</label>
        <note>catalytic</note>
    </ligand>
</feature>
<keyword evidence="4 12" id="KW-0808">Transferase</keyword>
<dbReference type="PIRSF" id="PIRSF028980">
    <property type="entry name" value="tRNAHis_guanylyltransferase"/>
    <property type="match status" value="1"/>
</dbReference>
<dbReference type="GO" id="GO:0006400">
    <property type="term" value="P:tRNA modification"/>
    <property type="evidence" value="ECO:0007669"/>
    <property type="project" value="UniProtKB-UniRule"/>
</dbReference>
<dbReference type="Pfam" id="PF14413">
    <property type="entry name" value="Thg1C"/>
    <property type="match status" value="1"/>
</dbReference>
<evidence type="ECO:0000256" key="6">
    <source>
        <dbReference type="ARBA" id="ARBA00022695"/>
    </source>
</evidence>
<organism evidence="17 18">
    <name type="scientific">Lithohypha guttulata</name>
    <dbReference type="NCBI Taxonomy" id="1690604"/>
    <lineage>
        <taxon>Eukaryota</taxon>
        <taxon>Fungi</taxon>
        <taxon>Dikarya</taxon>
        <taxon>Ascomycota</taxon>
        <taxon>Pezizomycotina</taxon>
        <taxon>Eurotiomycetes</taxon>
        <taxon>Chaetothyriomycetidae</taxon>
        <taxon>Chaetothyriales</taxon>
        <taxon>Trichomeriaceae</taxon>
        <taxon>Lithohypha</taxon>
    </lineage>
</organism>
<gene>
    <name evidence="17" type="primary">THG1</name>
    <name evidence="17" type="ORF">LTR05_005187</name>
</gene>
<evidence type="ECO:0000256" key="2">
    <source>
        <dbReference type="ARBA" id="ARBA00012511"/>
    </source>
</evidence>
<dbReference type="InterPro" id="IPR024956">
    <property type="entry name" value="tRNAHis_GuaTrfase_cat"/>
</dbReference>
<comment type="catalytic activity">
    <reaction evidence="12">
        <text>a 5'-end ribonucleotide-tRNA(His) + GTP + ATP + H2O = a 5'-end phospho-guanosine-ribonucleotide-tRNA(His) + AMP + 2 diphosphate + H(+)</text>
        <dbReference type="Rhea" id="RHEA:54564"/>
        <dbReference type="Rhea" id="RHEA-COMP:14193"/>
        <dbReference type="Rhea" id="RHEA-COMP:14917"/>
        <dbReference type="ChEBI" id="CHEBI:15377"/>
        <dbReference type="ChEBI" id="CHEBI:15378"/>
        <dbReference type="ChEBI" id="CHEBI:30616"/>
        <dbReference type="ChEBI" id="CHEBI:33019"/>
        <dbReference type="ChEBI" id="CHEBI:37565"/>
        <dbReference type="ChEBI" id="CHEBI:138282"/>
        <dbReference type="ChEBI" id="CHEBI:141847"/>
        <dbReference type="ChEBI" id="CHEBI:456215"/>
        <dbReference type="EC" id="2.7.7.79"/>
    </reaction>
</comment>
<dbReference type="PANTHER" id="PTHR12729">
    <property type="entry name" value="TRNA(HIS) GUANYLYLTRANSFERASE-RELATED"/>
    <property type="match status" value="1"/>
</dbReference>
<dbReference type="GO" id="GO:0008193">
    <property type="term" value="F:tRNA guanylyltransferase activity"/>
    <property type="evidence" value="ECO:0007669"/>
    <property type="project" value="UniProtKB-UniRule"/>
</dbReference>
<comment type="similarity">
    <text evidence="1 12">Belongs to the tRNA(His) guanylyltransferase family.</text>
</comment>
<sequence length="349" mass="40261">MADETWIFEYVRQFEREEYLLPNTWIVVRIDGRGFHKYVSFTNLCKNPIRLAPLWLQARISNHYGFVKPNDIRALDLMNAAAQHVLHVLHDIMISYGHSDEYSFVFHKSCTLFERRSAKIASTVVSTFTAAYIHLWPRYFAEPAPTGTFLARHSNGGGSTNVIAIEGNPQSQETSREKADLAISHLPTFDARCISYPSNHNLKDYLSWRQADCHINNLYNTTFWALVLKGGMSNTEAEEFLKGTLSSDKNEILWSRYGINYNNEKEIFKKGSVVLREYKMLEPTEAARRIDIDVASDLPKEDELSKTKREKIRKARQKADVVVRHIDIIKDDFWQQRPWLLTGQPGSSV</sequence>
<evidence type="ECO:0000256" key="1">
    <source>
        <dbReference type="ARBA" id="ARBA00010113"/>
    </source>
</evidence>
<evidence type="ECO:0000313" key="17">
    <source>
        <dbReference type="EMBL" id="KAK5085898.1"/>
    </source>
</evidence>
<name>A0AAN7SZI5_9EURO</name>
<dbReference type="EC" id="2.7.7.79" evidence="2 12"/>
<evidence type="ECO:0000259" key="16">
    <source>
        <dbReference type="Pfam" id="PF14413"/>
    </source>
</evidence>
<keyword evidence="5 12" id="KW-0819">tRNA processing</keyword>
<feature type="binding site" evidence="14">
    <location>
        <position position="100"/>
    </location>
    <ligand>
        <name>Mg(2+)</name>
        <dbReference type="ChEBI" id="CHEBI:18420"/>
        <label>1</label>
        <note>catalytic</note>
    </ligand>
</feature>
<evidence type="ECO:0000256" key="10">
    <source>
        <dbReference type="ARBA" id="ARBA00023134"/>
    </source>
</evidence>
<keyword evidence="9 12" id="KW-0460">Magnesium</keyword>
<protein>
    <recommendedName>
        <fullName evidence="3 12">tRNA(His) guanylyltransferase</fullName>
        <ecNumber evidence="2 12">2.7.7.79</ecNumber>
    </recommendedName>
    <alternativeName>
        <fullName evidence="11 12">tRNA-histidine guanylyltransferase</fullName>
    </alternativeName>
</protein>
<dbReference type="EMBL" id="JAVRRJ010000004">
    <property type="protein sequence ID" value="KAK5085898.1"/>
    <property type="molecule type" value="Genomic_DNA"/>
</dbReference>
<comment type="function">
    <text evidence="12">Adds a GMP to the 5'-end of tRNA(His) after transcription and RNase P cleavage.</text>
</comment>
<evidence type="ECO:0000259" key="15">
    <source>
        <dbReference type="Pfam" id="PF04446"/>
    </source>
</evidence>
<evidence type="ECO:0000256" key="9">
    <source>
        <dbReference type="ARBA" id="ARBA00022842"/>
    </source>
</evidence>
<evidence type="ECO:0000256" key="3">
    <source>
        <dbReference type="ARBA" id="ARBA00015443"/>
    </source>
</evidence>
<feature type="domain" description="tRNAHis guanylyltransferase catalytic" evidence="15">
    <location>
        <begin position="59"/>
        <end position="197"/>
    </location>
</feature>
<evidence type="ECO:0000256" key="14">
    <source>
        <dbReference type="PIRSR" id="PIRSR028980-2"/>
    </source>
</evidence>
<feature type="binding site" evidence="14">
    <location>
        <position position="32"/>
    </location>
    <ligand>
        <name>Mg(2+)</name>
        <dbReference type="ChEBI" id="CHEBI:18420"/>
        <label>1</label>
        <note>catalytic</note>
    </ligand>
</feature>
<keyword evidence="6 12" id="KW-0548">Nucleotidyltransferase</keyword>
<dbReference type="Gene3D" id="3.30.70.3000">
    <property type="match status" value="1"/>
</dbReference>
<keyword evidence="10 12" id="KW-0342">GTP-binding</keyword>
<dbReference type="InterPro" id="IPR025845">
    <property type="entry name" value="Thg1_C_dom"/>
</dbReference>
<feature type="binding site" evidence="14">
    <location>
        <position position="31"/>
    </location>
    <ligand>
        <name>Mg(2+)</name>
        <dbReference type="ChEBI" id="CHEBI:18420"/>
        <label>2</label>
        <note>catalytic</note>
    </ligand>
</feature>
<evidence type="ECO:0000256" key="7">
    <source>
        <dbReference type="ARBA" id="ARBA00022723"/>
    </source>
</evidence>
<reference evidence="17 18" key="1">
    <citation type="submission" date="2023-08" db="EMBL/GenBank/DDBJ databases">
        <title>Black Yeasts Isolated from many extreme environments.</title>
        <authorList>
            <person name="Coleine C."/>
            <person name="Stajich J.E."/>
            <person name="Selbmann L."/>
        </authorList>
    </citation>
    <scope>NUCLEOTIDE SEQUENCE [LARGE SCALE GENOMIC DNA]</scope>
    <source>
        <strain evidence="17 18">CCFEE 5910</strain>
    </source>
</reference>
<evidence type="ECO:0000256" key="5">
    <source>
        <dbReference type="ARBA" id="ARBA00022694"/>
    </source>
</evidence>
<evidence type="ECO:0000256" key="12">
    <source>
        <dbReference type="PIRNR" id="PIRNR028980"/>
    </source>
</evidence>
<evidence type="ECO:0000256" key="4">
    <source>
        <dbReference type="ARBA" id="ARBA00022679"/>
    </source>
</evidence>
<comment type="cofactor">
    <cofactor evidence="14">
        <name>Mg(2+)</name>
        <dbReference type="ChEBI" id="CHEBI:18420"/>
    </cofactor>
    <text evidence="14">Binds 2 magnesium ions per subunit.</text>
</comment>
<feature type="domain" description="Thg1 C-terminal" evidence="16">
    <location>
        <begin position="201"/>
        <end position="330"/>
    </location>
</feature>
<dbReference type="InterPro" id="IPR038469">
    <property type="entry name" value="tRNAHis_GuaTrfase_Thg1_sf"/>
</dbReference>
<dbReference type="InterPro" id="IPR007537">
    <property type="entry name" value="tRNAHis_GuaTrfase_Thg1"/>
</dbReference>
<dbReference type="Proteomes" id="UP001309876">
    <property type="component" value="Unassembled WGS sequence"/>
</dbReference>
<comment type="caution">
    <text evidence="17">The sequence shown here is derived from an EMBL/GenBank/DDBJ whole genome shotgun (WGS) entry which is preliminary data.</text>
</comment>
<evidence type="ECO:0000256" key="8">
    <source>
        <dbReference type="ARBA" id="ARBA00022741"/>
    </source>
</evidence>
<dbReference type="GO" id="GO:0005525">
    <property type="term" value="F:GTP binding"/>
    <property type="evidence" value="ECO:0007669"/>
    <property type="project" value="UniProtKB-UniRule"/>
</dbReference>
<keyword evidence="7 12" id="KW-0479">Metal-binding</keyword>
<dbReference type="PANTHER" id="PTHR12729:SF6">
    <property type="entry name" value="TRNA(HIS) GUANYLYLTRANSFERASE-RELATED"/>
    <property type="match status" value="1"/>
</dbReference>
<keyword evidence="18" id="KW-1185">Reference proteome</keyword>